<evidence type="ECO:0000313" key="5">
    <source>
        <dbReference type="EMBL" id="KTB33430.1"/>
    </source>
</evidence>
<reference evidence="5 6" key="1">
    <citation type="submission" date="2015-12" db="EMBL/GenBank/DDBJ databases">
        <title>Draft genome sequence of Moniliophthora roreri, the causal agent of frosty pod rot of cacao.</title>
        <authorList>
            <person name="Aime M.C."/>
            <person name="Diaz-Valderrama J.R."/>
            <person name="Kijpornyongpan T."/>
            <person name="Phillips-Mora W."/>
        </authorList>
    </citation>
    <scope>NUCLEOTIDE SEQUENCE [LARGE SCALE GENOMIC DNA]</scope>
    <source>
        <strain evidence="5 6">MCA 2952</strain>
    </source>
</reference>
<evidence type="ECO:0000256" key="3">
    <source>
        <dbReference type="ARBA" id="ARBA00023277"/>
    </source>
</evidence>
<keyword evidence="4" id="KW-0812">Transmembrane</keyword>
<evidence type="ECO:0000256" key="1">
    <source>
        <dbReference type="ARBA" id="ARBA00022679"/>
    </source>
</evidence>
<feature type="transmembrane region" description="Helical" evidence="4">
    <location>
        <begin position="12"/>
        <end position="32"/>
    </location>
</feature>
<comment type="caution">
    <text evidence="5">The sequence shown here is derived from an EMBL/GenBank/DDBJ whole genome shotgun (WGS) entry which is preliminary data.</text>
</comment>
<dbReference type="InterPro" id="IPR045130">
    <property type="entry name" value="OFUT2-like"/>
</dbReference>
<evidence type="ECO:0000256" key="2">
    <source>
        <dbReference type="ARBA" id="ARBA00023253"/>
    </source>
</evidence>
<keyword evidence="1 5" id="KW-0808">Transferase</keyword>
<dbReference type="PANTHER" id="PTHR13398:SF0">
    <property type="entry name" value="GDP-FUCOSE PROTEIN O-FUCOSYLTRANSFERASE 2"/>
    <property type="match status" value="1"/>
</dbReference>
<dbReference type="GO" id="GO:0006004">
    <property type="term" value="P:fucose metabolic process"/>
    <property type="evidence" value="ECO:0007669"/>
    <property type="project" value="UniProtKB-KW"/>
</dbReference>
<dbReference type="eggNOG" id="ENOG502SM7G">
    <property type="taxonomic scope" value="Eukaryota"/>
</dbReference>
<dbReference type="CDD" id="cd11296">
    <property type="entry name" value="O-FucT_like"/>
    <property type="match status" value="1"/>
</dbReference>
<dbReference type="AlphaFoldDB" id="A0A0W0FAU5"/>
<dbReference type="PANTHER" id="PTHR13398">
    <property type="entry name" value="GDP-FUCOSE PROTEIN O-FUCOSYLTRANSFERASE 2"/>
    <property type="match status" value="1"/>
</dbReference>
<keyword evidence="2" id="KW-0294">Fucose metabolism</keyword>
<gene>
    <name evidence="5" type="ORF">WG66_14048</name>
</gene>
<name>A0A0W0FAU5_MONRR</name>
<keyword evidence="4" id="KW-1133">Transmembrane helix</keyword>
<dbReference type="EMBL" id="LATX01002176">
    <property type="protein sequence ID" value="KTB33430.1"/>
    <property type="molecule type" value="Genomic_DNA"/>
</dbReference>
<protein>
    <submittedName>
        <fullName evidence="5">Putative O-fucosyltransferase-like protein</fullName>
    </submittedName>
</protein>
<keyword evidence="4" id="KW-0472">Membrane</keyword>
<sequence>MLTPGQRRRYLFAACISLTVISLIGLVSFSLWTTQTPSWTTQNRPNVIPTFDESIQQVPPPNQVVDTTKTPDAELDPLGPLAVLNGPPTAHFKNNLRPDLKYLTSWAASGWTNDVMAYANSIYLALITDRIPVMPVFTPSHIGGSVPPIAFGDVFDVPRLRKLLGKPVLEWRDVKDSKSEEVDDLGCWSVWEGVQAATNPRDSQVPIHTKLDISYTKTPDWVKLDPNAKGDPHATFWSLARLAFPDTRAENLVTPHPSPMHHVSLPPDEQMLCYDFLYYVGAHQPFEMERDYSPSWRYVAQHMHWHPSWERLADTYVNRALGFRDDEKTPPYIGIHVRHNDFQDWCFGVPLYDCFAKIPAIAQRVQEVKDEIRSKLGIVVNHVVMTSDERNQTWWQEVAEQGWFWPDHSQTKEKYGDWYPPLIDAAIQSRGVGFVGTDRSTMSLVAKRRVENWYNGVTRMVRWGTPEADDH</sequence>
<accession>A0A0W0FAU5</accession>
<organism evidence="5 6">
    <name type="scientific">Moniliophthora roreri</name>
    <name type="common">Frosty pod rot fungus</name>
    <name type="synonym">Monilia roreri</name>
    <dbReference type="NCBI Taxonomy" id="221103"/>
    <lineage>
        <taxon>Eukaryota</taxon>
        <taxon>Fungi</taxon>
        <taxon>Dikarya</taxon>
        <taxon>Basidiomycota</taxon>
        <taxon>Agaricomycotina</taxon>
        <taxon>Agaricomycetes</taxon>
        <taxon>Agaricomycetidae</taxon>
        <taxon>Agaricales</taxon>
        <taxon>Marasmiineae</taxon>
        <taxon>Marasmiaceae</taxon>
        <taxon>Moniliophthora</taxon>
    </lineage>
</organism>
<keyword evidence="5" id="KW-0328">Glycosyltransferase</keyword>
<dbReference type="GO" id="GO:0046922">
    <property type="term" value="F:peptide-O-fucosyltransferase activity"/>
    <property type="evidence" value="ECO:0007669"/>
    <property type="project" value="InterPro"/>
</dbReference>
<proteinExistence type="predicted"/>
<evidence type="ECO:0000256" key="4">
    <source>
        <dbReference type="SAM" id="Phobius"/>
    </source>
</evidence>
<dbReference type="Gene3D" id="3.40.50.11350">
    <property type="match status" value="1"/>
</dbReference>
<keyword evidence="3" id="KW-0119">Carbohydrate metabolism</keyword>
<evidence type="ECO:0000313" key="6">
    <source>
        <dbReference type="Proteomes" id="UP000054988"/>
    </source>
</evidence>
<dbReference type="Proteomes" id="UP000054988">
    <property type="component" value="Unassembled WGS sequence"/>
</dbReference>